<accession>A0A9J6GF17</accession>
<proteinExistence type="predicted"/>
<comment type="caution">
    <text evidence="2">The sequence shown here is derived from an EMBL/GenBank/DDBJ whole genome shotgun (WGS) entry which is preliminary data.</text>
</comment>
<dbReference type="OrthoDB" id="5988548at2759"/>
<dbReference type="VEuPathDB" id="VectorBase:HLOH_061713"/>
<evidence type="ECO:0000313" key="2">
    <source>
        <dbReference type="EMBL" id="KAH9373803.1"/>
    </source>
</evidence>
<dbReference type="AlphaFoldDB" id="A0A9J6GF17"/>
<reference evidence="2 3" key="1">
    <citation type="journal article" date="2020" name="Cell">
        <title>Large-Scale Comparative Analyses of Tick Genomes Elucidate Their Genetic Diversity and Vector Capacities.</title>
        <authorList>
            <consortium name="Tick Genome and Microbiome Consortium (TIGMIC)"/>
            <person name="Jia N."/>
            <person name="Wang J."/>
            <person name="Shi W."/>
            <person name="Du L."/>
            <person name="Sun Y."/>
            <person name="Zhan W."/>
            <person name="Jiang J.F."/>
            <person name="Wang Q."/>
            <person name="Zhang B."/>
            <person name="Ji P."/>
            <person name="Bell-Sakyi L."/>
            <person name="Cui X.M."/>
            <person name="Yuan T.T."/>
            <person name="Jiang B.G."/>
            <person name="Yang W.F."/>
            <person name="Lam T.T."/>
            <person name="Chang Q.C."/>
            <person name="Ding S.J."/>
            <person name="Wang X.J."/>
            <person name="Zhu J.G."/>
            <person name="Ruan X.D."/>
            <person name="Zhao L."/>
            <person name="Wei J.T."/>
            <person name="Ye R.Z."/>
            <person name="Que T.C."/>
            <person name="Du C.H."/>
            <person name="Zhou Y.H."/>
            <person name="Cheng J.X."/>
            <person name="Dai P.F."/>
            <person name="Guo W.B."/>
            <person name="Han X.H."/>
            <person name="Huang E.J."/>
            <person name="Li L.F."/>
            <person name="Wei W."/>
            <person name="Gao Y.C."/>
            <person name="Liu J.Z."/>
            <person name="Shao H.Z."/>
            <person name="Wang X."/>
            <person name="Wang C.C."/>
            <person name="Yang T.C."/>
            <person name="Huo Q.B."/>
            <person name="Li W."/>
            <person name="Chen H.Y."/>
            <person name="Chen S.E."/>
            <person name="Zhou L.G."/>
            <person name="Ni X.B."/>
            <person name="Tian J.H."/>
            <person name="Sheng Y."/>
            <person name="Liu T."/>
            <person name="Pan Y.S."/>
            <person name="Xia L.Y."/>
            <person name="Li J."/>
            <person name="Zhao F."/>
            <person name="Cao W.C."/>
        </authorList>
    </citation>
    <scope>NUCLEOTIDE SEQUENCE [LARGE SCALE GENOMIC DNA]</scope>
    <source>
        <strain evidence="2">HaeL-2018</strain>
    </source>
</reference>
<dbReference type="EMBL" id="JABSTR010000006">
    <property type="protein sequence ID" value="KAH9373803.1"/>
    <property type="molecule type" value="Genomic_DNA"/>
</dbReference>
<protein>
    <submittedName>
        <fullName evidence="2">Uncharacterized protein</fullName>
    </submittedName>
</protein>
<keyword evidence="3" id="KW-1185">Reference proteome</keyword>
<organism evidence="2 3">
    <name type="scientific">Haemaphysalis longicornis</name>
    <name type="common">Bush tick</name>
    <dbReference type="NCBI Taxonomy" id="44386"/>
    <lineage>
        <taxon>Eukaryota</taxon>
        <taxon>Metazoa</taxon>
        <taxon>Ecdysozoa</taxon>
        <taxon>Arthropoda</taxon>
        <taxon>Chelicerata</taxon>
        <taxon>Arachnida</taxon>
        <taxon>Acari</taxon>
        <taxon>Parasitiformes</taxon>
        <taxon>Ixodida</taxon>
        <taxon>Ixodoidea</taxon>
        <taxon>Ixodidae</taxon>
        <taxon>Haemaphysalinae</taxon>
        <taxon>Haemaphysalis</taxon>
    </lineage>
</organism>
<dbReference type="Gene3D" id="3.90.550.10">
    <property type="entry name" value="Spore Coat Polysaccharide Biosynthesis Protein SpsA, Chain A"/>
    <property type="match status" value="1"/>
</dbReference>
<dbReference type="Proteomes" id="UP000821853">
    <property type="component" value="Chromosome 4"/>
</dbReference>
<evidence type="ECO:0000256" key="1">
    <source>
        <dbReference type="SAM" id="MobiDB-lite"/>
    </source>
</evidence>
<gene>
    <name evidence="2" type="ORF">HPB48_007475</name>
</gene>
<dbReference type="InterPro" id="IPR029044">
    <property type="entry name" value="Nucleotide-diphossugar_trans"/>
</dbReference>
<sequence>MEGGVKEEGRPGQSVLAPLRSFNFRVARGGEPNCESRIRTAGQERQSRAGVPGRTGGMRDAVRRSSPALTRRLVRPRWSIGWQYGIADALHGLAQKSPSAGGSGGSNDVEASDGKKDWHDRALMSREAEAKGAGEQGAAFFLPAGLDKKKDELYKVNGFNALASDFIALNRSLPDIRHPG</sequence>
<feature type="region of interest" description="Disordered" evidence="1">
    <location>
        <begin position="27"/>
        <end position="64"/>
    </location>
</feature>
<name>A0A9J6GF17_HAELO</name>
<feature type="region of interest" description="Disordered" evidence="1">
    <location>
        <begin position="94"/>
        <end position="115"/>
    </location>
</feature>
<evidence type="ECO:0000313" key="3">
    <source>
        <dbReference type="Proteomes" id="UP000821853"/>
    </source>
</evidence>